<dbReference type="RefSeq" id="XP_032824127.1">
    <property type="nucleotide sequence ID" value="XM_032968236.1"/>
</dbReference>
<name>A0AAJ7TU52_PETMA</name>
<dbReference type="PROSITE" id="PS51450">
    <property type="entry name" value="LRR"/>
    <property type="match status" value="3"/>
</dbReference>
<dbReference type="InterPro" id="IPR003591">
    <property type="entry name" value="Leu-rich_rpt_typical-subtyp"/>
</dbReference>
<dbReference type="Gene3D" id="3.80.10.10">
    <property type="entry name" value="Ribonuclease Inhibitor"/>
    <property type="match status" value="1"/>
</dbReference>
<dbReference type="InterPro" id="IPR032675">
    <property type="entry name" value="LRR_dom_sf"/>
</dbReference>
<dbReference type="SUPFAM" id="SSF52058">
    <property type="entry name" value="L domain-like"/>
    <property type="match status" value="1"/>
</dbReference>
<evidence type="ECO:0000313" key="4">
    <source>
        <dbReference type="Proteomes" id="UP001318040"/>
    </source>
</evidence>
<feature type="region of interest" description="Disordered" evidence="3">
    <location>
        <begin position="321"/>
        <end position="354"/>
    </location>
</feature>
<dbReference type="CTD" id="116064"/>
<keyword evidence="2" id="KW-0677">Repeat</keyword>
<evidence type="ECO:0000313" key="5">
    <source>
        <dbReference type="RefSeq" id="XP_032824127.1"/>
    </source>
</evidence>
<dbReference type="GO" id="GO:0005737">
    <property type="term" value="C:cytoplasm"/>
    <property type="evidence" value="ECO:0007669"/>
    <property type="project" value="TreeGrafter"/>
</dbReference>
<dbReference type="Pfam" id="PF12799">
    <property type="entry name" value="LRR_4"/>
    <property type="match status" value="1"/>
</dbReference>
<reference evidence="5" key="1">
    <citation type="submission" date="2025-08" db="UniProtKB">
        <authorList>
            <consortium name="RefSeq"/>
        </authorList>
    </citation>
    <scope>IDENTIFICATION</scope>
    <source>
        <tissue evidence="5">Sperm</tissue>
    </source>
</reference>
<evidence type="ECO:0000256" key="2">
    <source>
        <dbReference type="ARBA" id="ARBA00022737"/>
    </source>
</evidence>
<proteinExistence type="predicted"/>
<keyword evidence="4" id="KW-1185">Reference proteome</keyword>
<protein>
    <submittedName>
        <fullName evidence="5">Leucine-rich repeat-containing protein 58</fullName>
    </submittedName>
</protein>
<dbReference type="InterPro" id="IPR001611">
    <property type="entry name" value="Leu-rich_rpt"/>
</dbReference>
<evidence type="ECO:0000256" key="3">
    <source>
        <dbReference type="SAM" id="MobiDB-lite"/>
    </source>
</evidence>
<dbReference type="GeneID" id="116950462"/>
<dbReference type="PANTHER" id="PTHR48051:SF53">
    <property type="entry name" value="LEUCINE RICH REPEAT CONTAINING 58"/>
    <property type="match status" value="1"/>
</dbReference>
<feature type="compositionally biased region" description="Low complexity" evidence="3">
    <location>
        <begin position="321"/>
        <end position="332"/>
    </location>
</feature>
<gene>
    <name evidence="5" type="primary">LRRC58</name>
</gene>
<dbReference type="KEGG" id="pmrn:116950462"/>
<dbReference type="InterPro" id="IPR050216">
    <property type="entry name" value="LRR_domain-containing"/>
</dbReference>
<organism evidence="4 5">
    <name type="scientific">Petromyzon marinus</name>
    <name type="common">Sea lamprey</name>
    <dbReference type="NCBI Taxonomy" id="7757"/>
    <lineage>
        <taxon>Eukaryota</taxon>
        <taxon>Metazoa</taxon>
        <taxon>Chordata</taxon>
        <taxon>Craniata</taxon>
        <taxon>Vertebrata</taxon>
        <taxon>Cyclostomata</taxon>
        <taxon>Hyperoartia</taxon>
        <taxon>Petromyzontiformes</taxon>
        <taxon>Petromyzontidae</taxon>
        <taxon>Petromyzon</taxon>
    </lineage>
</organism>
<dbReference type="InterPro" id="IPR025875">
    <property type="entry name" value="Leu-rich_rpt_4"/>
</dbReference>
<dbReference type="Proteomes" id="UP001318040">
    <property type="component" value="Chromosome 39"/>
</dbReference>
<evidence type="ECO:0000256" key="1">
    <source>
        <dbReference type="ARBA" id="ARBA00022614"/>
    </source>
</evidence>
<dbReference type="PANTHER" id="PTHR48051">
    <property type="match status" value="1"/>
</dbReference>
<dbReference type="SMART" id="SM00369">
    <property type="entry name" value="LRR_TYP"/>
    <property type="match status" value="7"/>
</dbReference>
<dbReference type="Pfam" id="PF13855">
    <property type="entry name" value="LRR_8"/>
    <property type="match status" value="1"/>
</dbReference>
<keyword evidence="1" id="KW-0433">Leucine-rich repeat</keyword>
<accession>A0AAJ7TU52</accession>
<dbReference type="Pfam" id="PF00560">
    <property type="entry name" value="LRR_1"/>
    <property type="match status" value="1"/>
</dbReference>
<dbReference type="AlphaFoldDB" id="A0AAJ7TU52"/>
<sequence>MDVLEELQGERVLILSRVGAAELSLEAVDAEARRSTQQLVLTHNALARLPPALSSFTALTFLDVSSNALVALPEELLALASLRTLLAKNNRLDASSLPKDFGRLSSLESLNLSGNRFCELPPQLLSLGRLRSLSLGGNRLRSIPSEISRLSALEVLYLGGNAISSVPPELSLLPRLACLGLCDNRVQSIPPEFAQMHALRSLSLHNNLLMYLPREILHLVGLAELSLRGNPLVVRFVRDQAFRPPALLELAARAVRAHSVPYTSAELPAHVARYLDSASKCPNPRCAGVYFDARVRHIKFVDFCGKYRLPLMHYLCSPQCSSPPGGSTSPSDAESEDDSAGRVEPRHVQKVLLG</sequence>